<organism evidence="4">
    <name type="scientific">Gordonia amarae</name>
    <dbReference type="NCBI Taxonomy" id="36821"/>
    <lineage>
        <taxon>Bacteria</taxon>
        <taxon>Bacillati</taxon>
        <taxon>Actinomycetota</taxon>
        <taxon>Actinomycetes</taxon>
        <taxon>Mycobacteriales</taxon>
        <taxon>Gordoniaceae</taxon>
        <taxon>Gordonia</taxon>
    </lineage>
</organism>
<dbReference type="InterPro" id="IPR023187">
    <property type="entry name" value="Tscrpt_reg_MarR-type_CS"/>
</dbReference>
<protein>
    <submittedName>
        <fullName evidence="4">MarR family transcriptional regulator</fullName>
    </submittedName>
</protein>
<dbReference type="SMART" id="SM00347">
    <property type="entry name" value="HTH_MARR"/>
    <property type="match status" value="1"/>
</dbReference>
<dbReference type="Gene3D" id="1.10.10.10">
    <property type="entry name" value="Winged helix-like DNA-binding domain superfamily/Winged helix DNA-binding domain"/>
    <property type="match status" value="1"/>
</dbReference>
<dbReference type="GO" id="GO:0006950">
    <property type="term" value="P:response to stress"/>
    <property type="evidence" value="ECO:0007669"/>
    <property type="project" value="TreeGrafter"/>
</dbReference>
<dbReference type="AlphaFoldDB" id="A0A857L3Y8"/>
<dbReference type="InterPro" id="IPR036390">
    <property type="entry name" value="WH_DNA-bd_sf"/>
</dbReference>
<gene>
    <name evidence="4" type="ORF">GII30_01690</name>
</gene>
<name>A0A857L3Y8_9ACTN</name>
<evidence type="ECO:0000313" key="4">
    <source>
        <dbReference type="EMBL" id="QHN41723.1"/>
    </source>
</evidence>
<sequence length="157" mass="17261">MVDQIQAEWASTYPELDSIPVGVFGRITHIATLIEHRIDRMLAAHDISRSELDILGALARADRPLRASEVVSTTALSGASITKLSDALVRRGLLRRDRSSRDGRVVLLVLTDEGRALVDEVMPLRIAEEGRLLAELSEVDQATLVDLLRRVSALLSD</sequence>
<proteinExistence type="predicted"/>
<reference evidence="4" key="1">
    <citation type="journal article" date="2021" name="Nat. Microbiol.">
        <title>Cocultivation of an ultrasmall environmental parasitic bacterium with lytic ability against bacteria associated with wastewater foams.</title>
        <authorList>
            <person name="Batinovic S."/>
            <person name="Rose J.J.A."/>
            <person name="Ratcliffe J."/>
            <person name="Seviour R.J."/>
            <person name="Petrovski S."/>
        </authorList>
    </citation>
    <scope>NUCLEOTIDE SEQUENCE</scope>
    <source>
        <strain evidence="4">CON44</strain>
    </source>
</reference>
<dbReference type="PANTHER" id="PTHR33164:SF104">
    <property type="entry name" value="TRANSCRIPTIONAL REGULATORY PROTEIN"/>
    <property type="match status" value="1"/>
</dbReference>
<keyword evidence="2" id="KW-0238">DNA-binding</keyword>
<dbReference type="SUPFAM" id="SSF46785">
    <property type="entry name" value="Winged helix' DNA-binding domain"/>
    <property type="match status" value="1"/>
</dbReference>
<dbReference type="PANTHER" id="PTHR33164">
    <property type="entry name" value="TRANSCRIPTIONAL REGULATOR, MARR FAMILY"/>
    <property type="match status" value="1"/>
</dbReference>
<dbReference type="EMBL" id="CP045810">
    <property type="protein sequence ID" value="QHN41723.1"/>
    <property type="molecule type" value="Genomic_DNA"/>
</dbReference>
<keyword evidence="3" id="KW-0804">Transcription</keyword>
<evidence type="ECO:0000256" key="3">
    <source>
        <dbReference type="ARBA" id="ARBA00023163"/>
    </source>
</evidence>
<dbReference type="Pfam" id="PF12802">
    <property type="entry name" value="MarR_2"/>
    <property type="match status" value="1"/>
</dbReference>
<keyword evidence="1" id="KW-0805">Transcription regulation</keyword>
<dbReference type="GO" id="GO:0003677">
    <property type="term" value="F:DNA binding"/>
    <property type="evidence" value="ECO:0007669"/>
    <property type="project" value="UniProtKB-KW"/>
</dbReference>
<dbReference type="InterPro" id="IPR039422">
    <property type="entry name" value="MarR/SlyA-like"/>
</dbReference>
<dbReference type="InterPro" id="IPR000835">
    <property type="entry name" value="HTH_MarR-typ"/>
</dbReference>
<evidence type="ECO:0000256" key="2">
    <source>
        <dbReference type="ARBA" id="ARBA00023125"/>
    </source>
</evidence>
<accession>A0A857L3Y8</accession>
<dbReference type="PROSITE" id="PS01117">
    <property type="entry name" value="HTH_MARR_1"/>
    <property type="match status" value="1"/>
</dbReference>
<dbReference type="PROSITE" id="PS50995">
    <property type="entry name" value="HTH_MARR_2"/>
    <property type="match status" value="1"/>
</dbReference>
<dbReference type="PRINTS" id="PR00598">
    <property type="entry name" value="HTHMARR"/>
</dbReference>
<evidence type="ECO:0000256" key="1">
    <source>
        <dbReference type="ARBA" id="ARBA00023015"/>
    </source>
</evidence>
<dbReference type="GO" id="GO:0003700">
    <property type="term" value="F:DNA-binding transcription factor activity"/>
    <property type="evidence" value="ECO:0007669"/>
    <property type="project" value="InterPro"/>
</dbReference>
<dbReference type="RefSeq" id="WP_005188880.1">
    <property type="nucleotide sequence ID" value="NZ_CP045804.1"/>
</dbReference>
<dbReference type="InterPro" id="IPR036388">
    <property type="entry name" value="WH-like_DNA-bd_sf"/>
</dbReference>